<feature type="region of interest" description="Disordered" evidence="6">
    <location>
        <begin position="466"/>
        <end position="489"/>
    </location>
</feature>
<evidence type="ECO:0000313" key="9">
    <source>
        <dbReference type="Proteomes" id="UP000011668"/>
    </source>
</evidence>
<evidence type="ECO:0008006" key="10">
    <source>
        <dbReference type="Google" id="ProtNLM"/>
    </source>
</evidence>
<dbReference type="PANTHER" id="PTHR43791:SF49">
    <property type="entry name" value="TRANSPORTER, PUTATIVE (AFU_ORTHOLOGUE AFUA_4G04250)-RELATED"/>
    <property type="match status" value="1"/>
</dbReference>
<organism evidence="8 9">
    <name type="scientific">Thanatephorus cucumeris (strain AG1-IA)</name>
    <name type="common">Rice sheath blight fungus</name>
    <name type="synonym">Rhizoctonia solani</name>
    <dbReference type="NCBI Taxonomy" id="983506"/>
    <lineage>
        <taxon>Eukaryota</taxon>
        <taxon>Fungi</taxon>
        <taxon>Dikarya</taxon>
        <taxon>Basidiomycota</taxon>
        <taxon>Agaricomycotina</taxon>
        <taxon>Agaricomycetes</taxon>
        <taxon>Cantharellales</taxon>
        <taxon>Ceratobasidiaceae</taxon>
        <taxon>Rhizoctonia</taxon>
        <taxon>Rhizoctonia solani AG-1</taxon>
    </lineage>
</organism>
<feature type="transmembrane region" description="Helical" evidence="7">
    <location>
        <begin position="409"/>
        <end position="429"/>
    </location>
</feature>
<feature type="transmembrane region" description="Helical" evidence="7">
    <location>
        <begin position="239"/>
        <end position="265"/>
    </location>
</feature>
<feature type="transmembrane region" description="Helical" evidence="7">
    <location>
        <begin position="640"/>
        <end position="665"/>
    </location>
</feature>
<comment type="caution">
    <text evidence="8">The sequence shown here is derived from an EMBL/GenBank/DDBJ whole genome shotgun (WGS) entry which is preliminary data.</text>
</comment>
<dbReference type="SUPFAM" id="SSF103473">
    <property type="entry name" value="MFS general substrate transporter"/>
    <property type="match status" value="1"/>
</dbReference>
<gene>
    <name evidence="8" type="ORF">AG1IA_05968</name>
</gene>
<dbReference type="HOGENOM" id="CLU_270237_0_0_1"/>
<evidence type="ECO:0000313" key="8">
    <source>
        <dbReference type="EMBL" id="ELU40001.1"/>
    </source>
</evidence>
<feature type="transmembrane region" description="Helical" evidence="7">
    <location>
        <begin position="143"/>
        <end position="164"/>
    </location>
</feature>
<feature type="region of interest" description="Disordered" evidence="6">
    <location>
        <begin position="522"/>
        <end position="545"/>
    </location>
</feature>
<keyword evidence="3 7" id="KW-0812">Transmembrane</keyword>
<feature type="compositionally biased region" description="Polar residues" evidence="6">
    <location>
        <begin position="877"/>
        <end position="891"/>
    </location>
</feature>
<accession>L8WPB6</accession>
<evidence type="ECO:0000256" key="3">
    <source>
        <dbReference type="ARBA" id="ARBA00022692"/>
    </source>
</evidence>
<feature type="transmembrane region" description="Helical" evidence="7">
    <location>
        <begin position="277"/>
        <end position="298"/>
    </location>
</feature>
<evidence type="ECO:0000256" key="1">
    <source>
        <dbReference type="ARBA" id="ARBA00004141"/>
    </source>
</evidence>
<evidence type="ECO:0000256" key="2">
    <source>
        <dbReference type="ARBA" id="ARBA00022448"/>
    </source>
</evidence>
<dbReference type="OrthoDB" id="3266885at2759"/>
<dbReference type="GO" id="GO:0022857">
    <property type="term" value="F:transmembrane transporter activity"/>
    <property type="evidence" value="ECO:0007669"/>
    <property type="project" value="TreeGrafter"/>
</dbReference>
<name>L8WPB6_THACA</name>
<dbReference type="Gene3D" id="1.20.1250.20">
    <property type="entry name" value="MFS general substrate transporter like domains"/>
    <property type="match status" value="1"/>
</dbReference>
<feature type="compositionally biased region" description="Low complexity" evidence="6">
    <location>
        <begin position="1060"/>
        <end position="1071"/>
    </location>
</feature>
<feature type="region of interest" description="Disordered" evidence="6">
    <location>
        <begin position="701"/>
        <end position="1206"/>
    </location>
</feature>
<keyword evidence="4 7" id="KW-1133">Transmembrane helix</keyword>
<feature type="compositionally biased region" description="Polar residues" evidence="6">
    <location>
        <begin position="987"/>
        <end position="997"/>
    </location>
</feature>
<dbReference type="AlphaFoldDB" id="L8WPB6"/>
<dbReference type="Proteomes" id="UP000011668">
    <property type="component" value="Unassembled WGS sequence"/>
</dbReference>
<feature type="compositionally biased region" description="Low complexity" evidence="6">
    <location>
        <begin position="837"/>
        <end position="851"/>
    </location>
</feature>
<keyword evidence="2" id="KW-0813">Transport</keyword>
<comment type="subcellular location">
    <subcellularLocation>
        <location evidence="1">Membrane</location>
        <topology evidence="1">Multi-pass membrane protein</topology>
    </subcellularLocation>
</comment>
<feature type="compositionally biased region" description="Polar residues" evidence="6">
    <location>
        <begin position="466"/>
        <end position="475"/>
    </location>
</feature>
<evidence type="ECO:0000256" key="5">
    <source>
        <dbReference type="ARBA" id="ARBA00023136"/>
    </source>
</evidence>
<proteinExistence type="predicted"/>
<evidence type="ECO:0000256" key="7">
    <source>
        <dbReference type="SAM" id="Phobius"/>
    </source>
</evidence>
<keyword evidence="9" id="KW-1185">Reference proteome</keyword>
<feature type="compositionally biased region" description="Basic and acidic residues" evidence="6">
    <location>
        <begin position="1184"/>
        <end position="1206"/>
    </location>
</feature>
<dbReference type="PANTHER" id="PTHR43791">
    <property type="entry name" value="PERMEASE-RELATED"/>
    <property type="match status" value="1"/>
</dbReference>
<feature type="compositionally biased region" description="Polar residues" evidence="6">
    <location>
        <begin position="1164"/>
        <end position="1174"/>
    </location>
</feature>
<sequence>MSFPPDAKSESPALHIEEKEITGSASDLAVQEEREADRKLRNKLDPLMASGSKLNHLSVQMNNRPPAMDCVLDVLMGSPHDFTRWRSLLRRSNCCPVSAGNIRSVSQPLDISDQINFSPRGLFPGLVYFFTFWYRPEERSLRVALVLASSTLAGAFGGAIAYGVGFMNMTAGLEAWRWLFILEALYWSGSFSPTFPRPPSGCQPMNEIGLFAAWKVLLRRITWAEAKQTLLGWRVWAHAVAYITISVPFSSLSLFSPTIVAGLGYEGLDAQLFTVRKLSLIAVYALTLTICTPLLGWLSTNIRGAGAVGLAIAINISMGGTGQIIGVWIYKANEKPGYITAPAKFCRRTFMVAYPIKRGYHMIQPNLNKNTRGLFKLGFRNKHLQAYKDGRGSLVPKSPISRRSPKTRAIGFLVCVLNLAAIFSGFHWATADYHDYQLLCAGLNHLCPEDCFGLILGRTTSAMETSSSIPQSSYDPNAPPQSSPAFSQPFTTQIIPGTTVIGTGTTGDVWSYTIPDITSVVGPSASDIPPPSPSPSAPAPAPVPESSGSYVASEIIITGTTVFGGSETGVPWSYTVPDQTIVTSVFVPATPSQTPTPSESLPLTDPLTSNVYSPTPLSPLLPGYTEPVPRPLPDSSHTTLSGGIVGAILIGLLLIMFAIAGCLWLRLRRQRREGVADPERVKEKEVGAVWGRGWRNEDNGFGAWRQRPNLNNQGGGGSSGDGHTPSVMSEAVAPAGALRGGPTVRFQQGPRVGPVPGNESSELLIERANRGAGRLKLNSPNTRPNAPIPMKTNVPYPTPARYPQAHGSDKFPYTTIDNRAPSSHTMQRNVNIRTNDDTNNNDPSSSRSPTTKPKRPIPAPSPHVYAPPPGDTPEPSPQTSHFTNPFSTRPTSPYDRASSPYSSHTSNHGRRVLLKHSKERINPTVLAFKRHMLPTRGPSVRRPKTEQTTPSTPSAPPPSSVAAPVAARPGLSTLPSFIRERRFAPETSRQGSRSTSHGEGESVIFSPSSRPAQLPSHAPTRINSPTPRSTPAPLQPRLPNTRDGYLSPPAHGYGTRDRSSQSTSTTRSGGTVQSRDTRSTGRSGGSVMTGRSGDSRYTGRSGDSRYTARSGDSRYTARSGDSRYTARSGDSRYTARSGDSRYTARSGDSRYTARSGDSRHTGRSGDSSRLTSPTRGRVLSQIQESDREPGIGRRTNDPPRTRREVR</sequence>
<evidence type="ECO:0000256" key="4">
    <source>
        <dbReference type="ARBA" id="ARBA00022989"/>
    </source>
</evidence>
<dbReference type="EMBL" id="AFRT01001547">
    <property type="protein sequence ID" value="ELU40001.1"/>
    <property type="molecule type" value="Genomic_DNA"/>
</dbReference>
<feature type="compositionally biased region" description="Pro residues" evidence="6">
    <location>
        <begin position="856"/>
        <end position="876"/>
    </location>
</feature>
<dbReference type="InterPro" id="IPR036259">
    <property type="entry name" value="MFS_trans_sf"/>
</dbReference>
<protein>
    <recommendedName>
        <fullName evidence="10">MFS_1 domain-containing protein</fullName>
    </recommendedName>
</protein>
<feature type="transmembrane region" description="Helical" evidence="7">
    <location>
        <begin position="304"/>
        <end position="330"/>
    </location>
</feature>
<feature type="region of interest" description="Disordered" evidence="6">
    <location>
        <begin position="1"/>
        <end position="35"/>
    </location>
</feature>
<dbReference type="GO" id="GO:0016020">
    <property type="term" value="C:membrane"/>
    <property type="evidence" value="ECO:0007669"/>
    <property type="project" value="UniProtKB-SubCell"/>
</dbReference>
<dbReference type="STRING" id="983506.L8WPB6"/>
<keyword evidence="5 7" id="KW-0472">Membrane</keyword>
<reference evidence="8 9" key="1">
    <citation type="journal article" date="2013" name="Nat. Commun.">
        <title>The evolution and pathogenic mechanisms of the rice sheath blight pathogen.</title>
        <authorList>
            <person name="Zheng A."/>
            <person name="Lin R."/>
            <person name="Xu L."/>
            <person name="Qin P."/>
            <person name="Tang C."/>
            <person name="Ai P."/>
            <person name="Zhang D."/>
            <person name="Liu Y."/>
            <person name="Sun Z."/>
            <person name="Feng H."/>
            <person name="Wang Y."/>
            <person name="Chen Y."/>
            <person name="Liang X."/>
            <person name="Fu R."/>
            <person name="Li Q."/>
            <person name="Zhang J."/>
            <person name="Yu X."/>
            <person name="Xie Z."/>
            <person name="Ding L."/>
            <person name="Guan P."/>
            <person name="Tang J."/>
            <person name="Liang Y."/>
            <person name="Wang S."/>
            <person name="Deng Q."/>
            <person name="Li S."/>
            <person name="Zhu J."/>
            <person name="Wang L."/>
            <person name="Liu H."/>
            <person name="Li P."/>
        </authorList>
    </citation>
    <scope>NUCLEOTIDE SEQUENCE [LARGE SCALE GENOMIC DNA]</scope>
    <source>
        <strain evidence="9">AG-1 IA</strain>
    </source>
</reference>
<feature type="compositionally biased region" description="Pro residues" evidence="6">
    <location>
        <begin position="528"/>
        <end position="543"/>
    </location>
</feature>
<evidence type="ECO:0000256" key="6">
    <source>
        <dbReference type="SAM" id="MobiDB-lite"/>
    </source>
</evidence>
<feature type="compositionally biased region" description="Polar residues" evidence="6">
    <location>
        <begin position="815"/>
        <end position="832"/>
    </location>
</feature>
<feature type="compositionally biased region" description="Basic residues" evidence="6">
    <location>
        <begin position="907"/>
        <end position="918"/>
    </location>
</feature>